<reference evidence="6 7" key="1">
    <citation type="journal article" date="2018" name="Nat. Genet.">
        <title>Extensive intraspecific gene order and gene structural variations between Mo17 and other maize genomes.</title>
        <authorList>
            <person name="Sun S."/>
            <person name="Zhou Y."/>
            <person name="Chen J."/>
            <person name="Shi J."/>
            <person name="Zhao H."/>
            <person name="Zhao H."/>
            <person name="Song W."/>
            <person name="Zhang M."/>
            <person name="Cui Y."/>
            <person name="Dong X."/>
            <person name="Liu H."/>
            <person name="Ma X."/>
            <person name="Jiao Y."/>
            <person name="Wang B."/>
            <person name="Wei X."/>
            <person name="Stein J.C."/>
            <person name="Glaubitz J.C."/>
            <person name="Lu F."/>
            <person name="Yu G."/>
            <person name="Liang C."/>
            <person name="Fengler K."/>
            <person name="Li B."/>
            <person name="Rafalski A."/>
            <person name="Schnable P.S."/>
            <person name="Ware D.H."/>
            <person name="Buckler E.S."/>
            <person name="Lai J."/>
        </authorList>
    </citation>
    <scope>NUCLEOTIDE SEQUENCE [LARGE SCALE GENOMIC DNA]</scope>
    <source>
        <strain evidence="7">cv. Missouri 17</strain>
        <tissue evidence="6">Seedling</tissue>
    </source>
</reference>
<dbReference type="AlphaFoldDB" id="A0A3L6DXE0"/>
<keyword evidence="4" id="KW-0862">Zinc</keyword>
<dbReference type="GO" id="GO:0016787">
    <property type="term" value="F:hydrolase activity"/>
    <property type="evidence" value="ECO:0007669"/>
    <property type="project" value="UniProtKB-KW"/>
</dbReference>
<evidence type="ECO:0000313" key="7">
    <source>
        <dbReference type="Proteomes" id="UP000251960"/>
    </source>
</evidence>
<dbReference type="CDD" id="cd01285">
    <property type="entry name" value="nucleoside_deaminase"/>
    <property type="match status" value="1"/>
</dbReference>
<keyword evidence="2" id="KW-0479">Metal-binding</keyword>
<evidence type="ECO:0000313" key="6">
    <source>
        <dbReference type="EMBL" id="PWZ13320.1"/>
    </source>
</evidence>
<dbReference type="PROSITE" id="PS00903">
    <property type="entry name" value="CYT_DCMP_DEAMINASES_1"/>
    <property type="match status" value="1"/>
</dbReference>
<evidence type="ECO:0000256" key="3">
    <source>
        <dbReference type="ARBA" id="ARBA00022801"/>
    </source>
</evidence>
<comment type="similarity">
    <text evidence="1">Belongs to the cytidine and deoxycytidylate deaminase family.</text>
</comment>
<dbReference type="InterPro" id="IPR002125">
    <property type="entry name" value="CMP_dCMP_dom"/>
</dbReference>
<dbReference type="EMBL" id="NCVQ01000008">
    <property type="protein sequence ID" value="PWZ13320.1"/>
    <property type="molecule type" value="Genomic_DNA"/>
</dbReference>
<evidence type="ECO:0000256" key="2">
    <source>
        <dbReference type="ARBA" id="ARBA00022723"/>
    </source>
</evidence>
<dbReference type="Proteomes" id="UP000251960">
    <property type="component" value="Chromosome 7"/>
</dbReference>
<dbReference type="SUPFAM" id="SSF53927">
    <property type="entry name" value="Cytidine deaminase-like"/>
    <property type="match status" value="1"/>
</dbReference>
<dbReference type="PANTHER" id="PTHR11079">
    <property type="entry name" value="CYTOSINE DEAMINASE FAMILY MEMBER"/>
    <property type="match status" value="1"/>
</dbReference>
<evidence type="ECO:0000256" key="1">
    <source>
        <dbReference type="ARBA" id="ARBA00006576"/>
    </source>
</evidence>
<dbReference type="PROSITE" id="PS51747">
    <property type="entry name" value="CYT_DCMP_DEAMINASES_2"/>
    <property type="match status" value="1"/>
</dbReference>
<dbReference type="Gene3D" id="3.40.140.10">
    <property type="entry name" value="Cytidine Deaminase, domain 2"/>
    <property type="match status" value="1"/>
</dbReference>
<dbReference type="FunFam" id="3.40.140.10:FF:000011">
    <property type="entry name" value="tRNA-specific adenosine deaminase"/>
    <property type="match status" value="1"/>
</dbReference>
<dbReference type="PANTHER" id="PTHR11079:SF163">
    <property type="entry name" value="CYTIDINE_DEOXYCYTIDYLATE DEAMINASE FAMILY PROTEIN"/>
    <property type="match status" value="1"/>
</dbReference>
<proteinExistence type="inferred from homology"/>
<keyword evidence="3" id="KW-0378">Hydrolase</keyword>
<evidence type="ECO:0000259" key="5">
    <source>
        <dbReference type="PROSITE" id="PS51747"/>
    </source>
</evidence>
<accession>A0A3L6DXE0</accession>
<sequence length="206" mass="22032">MFIAKAVAEAYRAVECGGGNTVRSGGRPRRRGRAAAAAAARQDKEQRDYRLIAKAVDEAYRAVECDGGGYPFGAVVVHGGGDDEVVSSSHNSVRKDADPSAHAEVTAIRQACKKLGKTSLAGCEIYTSCEPCPMCLGLIRLAKIKKVVYGAKSEVAAAAGLNGVLPEVFREYYQKSGVEMRQAEGEAATRIAEEVFEKTKGKFRNK</sequence>
<name>A0A3L6DXE0_MAIZE</name>
<feature type="domain" description="CMP/dCMP-type deaminase" evidence="5">
    <location>
        <begin position="46"/>
        <end position="162"/>
    </location>
</feature>
<dbReference type="InterPro" id="IPR016193">
    <property type="entry name" value="Cytidine_deaminase-like"/>
</dbReference>
<protein>
    <recommendedName>
        <fullName evidence="5">CMP/dCMP-type deaminase domain-containing protein</fullName>
    </recommendedName>
</protein>
<comment type="caution">
    <text evidence="6">The sequence shown here is derived from an EMBL/GenBank/DDBJ whole genome shotgun (WGS) entry which is preliminary data.</text>
</comment>
<dbReference type="InterPro" id="IPR016192">
    <property type="entry name" value="APOBEC/CMP_deaminase_Zn-bd"/>
</dbReference>
<dbReference type="GO" id="GO:0008270">
    <property type="term" value="F:zinc ion binding"/>
    <property type="evidence" value="ECO:0007669"/>
    <property type="project" value="InterPro"/>
</dbReference>
<dbReference type="Pfam" id="PF00383">
    <property type="entry name" value="dCMP_cyt_deam_1"/>
    <property type="match status" value="1"/>
</dbReference>
<gene>
    <name evidence="6" type="ORF">Zm00014a_014020</name>
</gene>
<evidence type="ECO:0000256" key="4">
    <source>
        <dbReference type="ARBA" id="ARBA00022833"/>
    </source>
</evidence>
<organism evidence="6 7">
    <name type="scientific">Zea mays</name>
    <name type="common">Maize</name>
    <dbReference type="NCBI Taxonomy" id="4577"/>
    <lineage>
        <taxon>Eukaryota</taxon>
        <taxon>Viridiplantae</taxon>
        <taxon>Streptophyta</taxon>
        <taxon>Embryophyta</taxon>
        <taxon>Tracheophyta</taxon>
        <taxon>Spermatophyta</taxon>
        <taxon>Magnoliopsida</taxon>
        <taxon>Liliopsida</taxon>
        <taxon>Poales</taxon>
        <taxon>Poaceae</taxon>
        <taxon>PACMAD clade</taxon>
        <taxon>Panicoideae</taxon>
        <taxon>Andropogonodae</taxon>
        <taxon>Andropogoneae</taxon>
        <taxon>Tripsacinae</taxon>
        <taxon>Zea</taxon>
    </lineage>
</organism>